<accession>A0A151XDS2</accession>
<sequence length="36" mass="4284">MTLSMRPSLLVYRPRIMPSRALAYSPEDLFRHAHNR</sequence>
<protein>
    <submittedName>
        <fullName evidence="1">Uncharacterized protein</fullName>
    </submittedName>
</protein>
<evidence type="ECO:0000313" key="2">
    <source>
        <dbReference type="Proteomes" id="UP000075809"/>
    </source>
</evidence>
<keyword evidence="2" id="KW-1185">Reference proteome</keyword>
<reference evidence="1 2" key="1">
    <citation type="submission" date="2015-09" db="EMBL/GenBank/DDBJ databases">
        <title>Trachymyrmex zeteki WGS genome.</title>
        <authorList>
            <person name="Nygaard S."/>
            <person name="Hu H."/>
            <person name="Boomsma J."/>
            <person name="Zhang G."/>
        </authorList>
    </citation>
    <scope>NUCLEOTIDE SEQUENCE [LARGE SCALE GENOMIC DNA]</scope>
    <source>
        <strain evidence="1">Tzet28-1</strain>
        <tissue evidence="1">Whole body</tissue>
    </source>
</reference>
<proteinExistence type="predicted"/>
<dbReference type="EMBL" id="KQ982268">
    <property type="protein sequence ID" value="KYQ58507.1"/>
    <property type="molecule type" value="Genomic_DNA"/>
</dbReference>
<gene>
    <name evidence="1" type="ORF">ALC60_02545</name>
</gene>
<dbReference type="AlphaFoldDB" id="A0A151XDS2"/>
<evidence type="ECO:0000313" key="1">
    <source>
        <dbReference type="EMBL" id="KYQ58507.1"/>
    </source>
</evidence>
<dbReference type="Proteomes" id="UP000075809">
    <property type="component" value="Unassembled WGS sequence"/>
</dbReference>
<name>A0A151XDS2_9HYME</name>
<organism evidence="1 2">
    <name type="scientific">Mycetomoellerius zeteki</name>
    <dbReference type="NCBI Taxonomy" id="64791"/>
    <lineage>
        <taxon>Eukaryota</taxon>
        <taxon>Metazoa</taxon>
        <taxon>Ecdysozoa</taxon>
        <taxon>Arthropoda</taxon>
        <taxon>Hexapoda</taxon>
        <taxon>Insecta</taxon>
        <taxon>Pterygota</taxon>
        <taxon>Neoptera</taxon>
        <taxon>Endopterygota</taxon>
        <taxon>Hymenoptera</taxon>
        <taxon>Apocrita</taxon>
        <taxon>Aculeata</taxon>
        <taxon>Formicoidea</taxon>
        <taxon>Formicidae</taxon>
        <taxon>Myrmicinae</taxon>
        <taxon>Mycetomoellerius</taxon>
    </lineage>
</organism>